<dbReference type="InterPro" id="IPR005312">
    <property type="entry name" value="DUF1759"/>
</dbReference>
<organism evidence="1 2">
    <name type="scientific">Larinioides sclopetarius</name>
    <dbReference type="NCBI Taxonomy" id="280406"/>
    <lineage>
        <taxon>Eukaryota</taxon>
        <taxon>Metazoa</taxon>
        <taxon>Ecdysozoa</taxon>
        <taxon>Arthropoda</taxon>
        <taxon>Chelicerata</taxon>
        <taxon>Arachnida</taxon>
        <taxon>Araneae</taxon>
        <taxon>Araneomorphae</taxon>
        <taxon>Entelegynae</taxon>
        <taxon>Araneoidea</taxon>
        <taxon>Araneidae</taxon>
        <taxon>Larinioides</taxon>
    </lineage>
</organism>
<dbReference type="PANTHER" id="PTHR47331:SF5">
    <property type="entry name" value="RIBONUCLEASE H"/>
    <property type="match status" value="1"/>
</dbReference>
<dbReference type="AlphaFoldDB" id="A0AAV2A1Y9"/>
<protein>
    <recommendedName>
        <fullName evidence="3">Peptidase aspartic putative domain-containing protein</fullName>
    </recommendedName>
</protein>
<dbReference type="Proteomes" id="UP001497382">
    <property type="component" value="Unassembled WGS sequence"/>
</dbReference>
<accession>A0AAV2A1Y9</accession>
<evidence type="ECO:0000313" key="1">
    <source>
        <dbReference type="EMBL" id="CAL1278066.1"/>
    </source>
</evidence>
<keyword evidence="2" id="KW-1185">Reference proteome</keyword>
<dbReference type="PANTHER" id="PTHR47331">
    <property type="entry name" value="PHD-TYPE DOMAIN-CONTAINING PROTEIN"/>
    <property type="match status" value="1"/>
</dbReference>
<comment type="caution">
    <text evidence="1">The sequence shown here is derived from an EMBL/GenBank/DDBJ whole genome shotgun (WGS) entry which is preliminary data.</text>
</comment>
<sequence>MSSTNRWAARMKENQLVHPLRGSAAEVLQRIPLDKLMDLMTIEKALEFRFGDGHLIQFYRTGLITQRQKHGESLLVVTADPSDDCVKDKIELNNKLTSIQDIVKGLEEIKIALCALPDDVNLTDSLDVIVELEEEAQEMKVSLLVFLSKYDKEPESFINIPKGNIKLPDLSLPTFNGRFQEFEVFKVQFMNVIGNNPCLDETQKLCYLKSALKNDASLIQSDQDTFESLMKALESRYENKRALVDIHISEILYIHKIQNENPAQIRLLTDTVRSHLRSLKNLKMESNQLSDAIILHILINKIDKESQRLFHLSLTSTEVPSLQNFLSFLENRCIQLESIYKTDFAQRNIPIKSKYNSGVNATNTSRLKSFLAKNKQTKKCIIAECNSFHPLYKCDKFKNLSLVQRKELVKNNRICARCLSSNHATNCPSSYSCISCKNRNVNAMHNILLCDDRFINPTTSINSGSECEVNVEPSTHRVSLTSRSNSIRKGLLNTAFIYVKGPKGKMKVRCVLDSASENSFLTLKGAEMLGLNKIKTNSTVQGLNNSISKINYLVKASVSNFDDTFHLDVDFFLTTEIIKTHPSKKIKISEFTVPTGCVLADKDFNEPSEISCLLGSEHFFDIFGPNQIRLPNSNLRLVESKFGFVVAGSFNDELCYPNNCLLSKGLSNLDNTLRSFWETENISEEQPIFSDELTYCEDHFERTHIRKPSGRYSVSLPFKQNISENVNLGDSRTIAFLKNTRSSSDERVIGPLSHKELDSSEIWLLKLVQSSEFANEIKNLQKGEPVPRNRNIFTITRHFQRDMTTTTREEMQQKLVFHAQMQLTIREFGRDYDPSNQKTHKQFRNLCGKSGGKIPFHVQIFPFRLTFPSKEKLIEEKRKRNLNFLTSEQKKTYLLPNDFLKRRSRRLPNTKHNLKIPLPTDVSGLSRKYNRCGNLEFQNGSLDIVFPNAKQALPLTLFLDPYLKASPAGSKNLACSPFIKKRRAIHFSAHPLTMTTSESCSNLLPFTFFLAG</sequence>
<proteinExistence type="predicted"/>
<evidence type="ECO:0000313" key="2">
    <source>
        <dbReference type="Proteomes" id="UP001497382"/>
    </source>
</evidence>
<evidence type="ECO:0008006" key="3">
    <source>
        <dbReference type="Google" id="ProtNLM"/>
    </source>
</evidence>
<gene>
    <name evidence="1" type="ORF">LARSCL_LOCUS9575</name>
</gene>
<dbReference type="EMBL" id="CAXIEN010000108">
    <property type="protein sequence ID" value="CAL1278066.1"/>
    <property type="molecule type" value="Genomic_DNA"/>
</dbReference>
<dbReference type="Pfam" id="PF03564">
    <property type="entry name" value="DUF1759"/>
    <property type="match status" value="1"/>
</dbReference>
<reference evidence="1 2" key="1">
    <citation type="submission" date="2024-04" db="EMBL/GenBank/DDBJ databases">
        <authorList>
            <person name="Rising A."/>
            <person name="Reimegard J."/>
            <person name="Sonavane S."/>
            <person name="Akerstrom W."/>
            <person name="Nylinder S."/>
            <person name="Hedman E."/>
            <person name="Kallberg Y."/>
        </authorList>
    </citation>
    <scope>NUCLEOTIDE SEQUENCE [LARGE SCALE GENOMIC DNA]</scope>
</reference>
<name>A0AAV2A1Y9_9ARAC</name>